<dbReference type="ExpressionAtlas" id="A0A1D6PY43">
    <property type="expression patterns" value="baseline and differential"/>
</dbReference>
<dbReference type="PANTHER" id="PTHR26379">
    <property type="entry name" value="BTB/POZ AND MATH DOMAIN-CONTAINING PROTEIN 1"/>
    <property type="match status" value="1"/>
</dbReference>
<dbReference type="Pfam" id="PF22486">
    <property type="entry name" value="MATH_2"/>
    <property type="match status" value="1"/>
</dbReference>
<dbReference type="SUPFAM" id="SSF49599">
    <property type="entry name" value="TRAF domain-like"/>
    <property type="match status" value="1"/>
</dbReference>
<dbReference type="SMART" id="SM00225">
    <property type="entry name" value="BTB"/>
    <property type="match status" value="1"/>
</dbReference>
<dbReference type="CDD" id="cd00121">
    <property type="entry name" value="MATH"/>
    <property type="match status" value="1"/>
</dbReference>
<dbReference type="GO" id="GO:0016567">
    <property type="term" value="P:protein ubiquitination"/>
    <property type="evidence" value="ECO:0007669"/>
    <property type="project" value="InterPro"/>
</dbReference>
<evidence type="ECO:0000313" key="3">
    <source>
        <dbReference type="EMBL" id="AQK51372.1"/>
    </source>
</evidence>
<dbReference type="Pfam" id="PF24570">
    <property type="entry name" value="BACK_BPM_SPOP"/>
    <property type="match status" value="1"/>
</dbReference>
<dbReference type="OMA" id="DECNDYS"/>
<dbReference type="InterPro" id="IPR000210">
    <property type="entry name" value="BTB/POZ_dom"/>
</dbReference>
<name>A0A1D6PY43_MAIZE</name>
<dbReference type="InParanoid" id="A0A1D6PY43"/>
<dbReference type="Gene3D" id="1.25.40.420">
    <property type="match status" value="1"/>
</dbReference>
<dbReference type="Gene3D" id="3.30.710.10">
    <property type="entry name" value="Potassium Channel Kv1.1, Chain A"/>
    <property type="match status" value="1"/>
</dbReference>
<comment type="similarity">
    <text evidence="2">Belongs to the Tdpoz family.</text>
</comment>
<dbReference type="PROSITE" id="PS50144">
    <property type="entry name" value="MATH"/>
    <property type="match status" value="1"/>
</dbReference>
<comment type="pathway">
    <text evidence="1">Protein modification; protein ubiquitination.</text>
</comment>
<reference evidence="3" key="1">
    <citation type="submission" date="2015-12" db="EMBL/GenBank/DDBJ databases">
        <title>Update maize B73 reference genome by single molecule sequencing technologies.</title>
        <authorList>
            <consortium name="Maize Genome Sequencing Project"/>
            <person name="Ware D."/>
        </authorList>
    </citation>
    <scope>NUCLEOTIDE SEQUENCE</scope>
    <source>
        <tissue evidence="3">Seedling</tissue>
    </source>
</reference>
<dbReference type="Gene3D" id="2.60.210.10">
    <property type="entry name" value="Apoptosis, Tumor Necrosis Factor Receptor Associated Protein 2, Chain A"/>
    <property type="match status" value="1"/>
</dbReference>
<dbReference type="AlphaFoldDB" id="A0A1D6PY43"/>
<dbReference type="InterPro" id="IPR008974">
    <property type="entry name" value="TRAF-like"/>
</dbReference>
<dbReference type="PROSITE" id="PS50097">
    <property type="entry name" value="BTB"/>
    <property type="match status" value="1"/>
</dbReference>
<dbReference type="PANTHER" id="PTHR26379:SF409">
    <property type="entry name" value="BTB_POZ AND MATH DOMAIN-CONTAINING PROTEIN 1"/>
    <property type="match status" value="1"/>
</dbReference>
<dbReference type="SUPFAM" id="SSF54695">
    <property type="entry name" value="POZ domain"/>
    <property type="match status" value="1"/>
</dbReference>
<dbReference type="SMR" id="A0A1D6PY43"/>
<protein>
    <submittedName>
        <fullName evidence="3">Speckle-type POZ protein-like protein</fullName>
    </submittedName>
</protein>
<evidence type="ECO:0000256" key="2">
    <source>
        <dbReference type="ARBA" id="ARBA00010846"/>
    </source>
</evidence>
<dbReference type="STRING" id="4577.A0A1D6PY43"/>
<dbReference type="EMBL" id="CM000780">
    <property type="protein sequence ID" value="AQK51372.1"/>
    <property type="molecule type" value="Genomic_DNA"/>
</dbReference>
<dbReference type="CDD" id="cd18280">
    <property type="entry name" value="BTB_POZ_BPM_plant"/>
    <property type="match status" value="1"/>
</dbReference>
<dbReference type="InterPro" id="IPR056423">
    <property type="entry name" value="BACK_BPM_SPOP"/>
</dbReference>
<organism evidence="3">
    <name type="scientific">Zea mays</name>
    <name type="common">Maize</name>
    <dbReference type="NCBI Taxonomy" id="4577"/>
    <lineage>
        <taxon>Eukaryota</taxon>
        <taxon>Viridiplantae</taxon>
        <taxon>Streptophyta</taxon>
        <taxon>Embryophyta</taxon>
        <taxon>Tracheophyta</taxon>
        <taxon>Spermatophyta</taxon>
        <taxon>Magnoliopsida</taxon>
        <taxon>Liliopsida</taxon>
        <taxon>Poales</taxon>
        <taxon>Poaceae</taxon>
        <taxon>PACMAD clade</taxon>
        <taxon>Panicoideae</taxon>
        <taxon>Andropogonodae</taxon>
        <taxon>Andropogoneae</taxon>
        <taxon>Tripsacinae</taxon>
        <taxon>Zea</taxon>
    </lineage>
</organism>
<dbReference type="InterPro" id="IPR011333">
    <property type="entry name" value="SKP1/BTB/POZ_sf"/>
</dbReference>
<accession>A0A1D6PY43</accession>
<dbReference type="Pfam" id="PF00651">
    <property type="entry name" value="BTB"/>
    <property type="match status" value="1"/>
</dbReference>
<sequence>MGASGAGRWDLGARQWPPPSALASAYEAELKEMEGQSREEYIGSLRRMQSEAPISDYCVLQFDLEDSETKNIAIGHSISYDDISLGGHLWGINCYPRGDREEEKGEYFSLFLYLIGDSKGKGVNVIFHVFCLEREGEASAFSSFSDDKRLAKVFSSKCPEYPEGHRSHGWHKFMKRSVLESFFIVNGRVTLICTIMVLGAGTIPVPPSNISSDLGCLLKSNVGTDVSFILKGKMIQAHRAVLAARSPVFKAQLFGNMADATASSITLQDMEPATFEAMLAFMYTDEMPEDNELGGSPTQMVQHLLAAADRYALDRLKLMCARKLWDIISMDTFASTLACAYMHSCAELKSKCIGFFAVENNFKKIVFTAGFIWLVQEFPDLADELKETIGI</sequence>
<evidence type="ECO:0000256" key="1">
    <source>
        <dbReference type="ARBA" id="ARBA00004906"/>
    </source>
</evidence>
<dbReference type="eggNOG" id="KOG1987">
    <property type="taxonomic scope" value="Eukaryota"/>
</dbReference>
<dbReference type="InterPro" id="IPR002083">
    <property type="entry name" value="MATH/TRAF_dom"/>
</dbReference>
<dbReference type="PaxDb" id="4577-GRMZM2G372171_P01"/>
<dbReference type="InterPro" id="IPR045005">
    <property type="entry name" value="BPM1-6"/>
</dbReference>
<gene>
    <name evidence="3" type="ORF">ZEAMMB73_Zm00001d049781</name>
</gene>
<proteinExistence type="inferred from homology"/>